<accession>A0A6A8A3W0</accession>
<dbReference type="InterPro" id="IPR010127">
    <property type="entry name" value="Phasin_subfam-1"/>
</dbReference>
<sequence length="148" mass="16288">MAYKPDDFFGFSAFDPSRMAQEFRDAAHLGAEQSREAYSRLRDATTDATKTVEDTFHSAQSGSFTLGMTAVDAMRSSADLSIAHMQALMGVRSVSELVELQSTFVRRQAELTVENVRELQEATRKVAEEVTKPGREAAERAMAGFKAA</sequence>
<evidence type="ECO:0000313" key="3">
    <source>
        <dbReference type="Proteomes" id="UP000435138"/>
    </source>
</evidence>
<dbReference type="Pfam" id="PF09361">
    <property type="entry name" value="Phasin_2"/>
    <property type="match status" value="1"/>
</dbReference>
<feature type="domain" description="Phasin" evidence="1">
    <location>
        <begin position="42"/>
        <end position="135"/>
    </location>
</feature>
<dbReference type="AlphaFoldDB" id="A0A6A8A3W0"/>
<name>A0A6A8A3W0_9HYPH</name>
<evidence type="ECO:0000313" key="2">
    <source>
        <dbReference type="EMBL" id="MQY45439.1"/>
    </source>
</evidence>
<reference evidence="2 3" key="1">
    <citation type="submission" date="2019-11" db="EMBL/GenBank/DDBJ databases">
        <title>Genome analysis of Rhizobacterium cereale a novel genus and species isolated from maize roots in North Spain.</title>
        <authorList>
            <person name="Menendez E."/>
            <person name="Flores-Felix J.D."/>
            <person name="Ramirez-Bahena M.-H."/>
            <person name="Igual J.M."/>
            <person name="Garcia-Fraile P."/>
            <person name="Peix A."/>
            <person name="Velazquez E."/>
        </authorList>
    </citation>
    <scope>NUCLEOTIDE SEQUENCE [LARGE SCALE GENOMIC DNA]</scope>
    <source>
        <strain evidence="2 3">RZME27</strain>
    </source>
</reference>
<evidence type="ECO:0000259" key="1">
    <source>
        <dbReference type="Pfam" id="PF09361"/>
    </source>
</evidence>
<dbReference type="Proteomes" id="UP000435138">
    <property type="component" value="Unassembled WGS sequence"/>
</dbReference>
<dbReference type="RefSeq" id="WP_153352971.1">
    <property type="nucleotide sequence ID" value="NZ_JAYKOO010000007.1"/>
</dbReference>
<keyword evidence="3" id="KW-1185">Reference proteome</keyword>
<dbReference type="InterPro" id="IPR018968">
    <property type="entry name" value="Phasin"/>
</dbReference>
<dbReference type="EMBL" id="WIXI01000032">
    <property type="protein sequence ID" value="MQY45439.1"/>
    <property type="molecule type" value="Genomic_DNA"/>
</dbReference>
<organism evidence="2 3">
    <name type="scientific">Endobacterium cereale</name>
    <dbReference type="NCBI Taxonomy" id="2663029"/>
    <lineage>
        <taxon>Bacteria</taxon>
        <taxon>Pseudomonadati</taxon>
        <taxon>Pseudomonadota</taxon>
        <taxon>Alphaproteobacteria</taxon>
        <taxon>Hyphomicrobiales</taxon>
        <taxon>Rhizobiaceae</taxon>
        <taxon>Endobacterium</taxon>
    </lineage>
</organism>
<protein>
    <submittedName>
        <fullName evidence="2">Phasin</fullName>
    </submittedName>
</protein>
<dbReference type="NCBIfam" id="TIGR01841">
    <property type="entry name" value="phasin"/>
    <property type="match status" value="1"/>
</dbReference>
<comment type="caution">
    <text evidence="2">The sequence shown here is derived from an EMBL/GenBank/DDBJ whole genome shotgun (WGS) entry which is preliminary data.</text>
</comment>
<proteinExistence type="predicted"/>
<gene>
    <name evidence="2" type="ORF">GAO09_05105</name>
</gene>